<accession>A0A643J6W2</accession>
<dbReference type="EMBL" id="VZIV01000001">
    <property type="protein sequence ID" value="KAB0768495.1"/>
    <property type="molecule type" value="Genomic_DNA"/>
</dbReference>
<sequence>MKQGIMLAEGYCLGLTTQGLMMKKLLTGLFLAISAFPASLAVGVVVMQHTAFGAFPNALDAAAKTAAAILGLAVFVFCSGLASKVDSSKPSADAEQVLDKK</sequence>
<dbReference type="RefSeq" id="WP_058134431.1">
    <property type="nucleotide sequence ID" value="NZ_JACYEF010000002.1"/>
</dbReference>
<evidence type="ECO:0000313" key="1">
    <source>
        <dbReference type="EMBL" id="KAB0768495.1"/>
    </source>
</evidence>
<organism evidence="1">
    <name type="scientific">Pseudomonas aeruginosa</name>
    <dbReference type="NCBI Taxonomy" id="287"/>
    <lineage>
        <taxon>Bacteria</taxon>
        <taxon>Pseudomonadati</taxon>
        <taxon>Pseudomonadota</taxon>
        <taxon>Gammaproteobacteria</taxon>
        <taxon>Pseudomonadales</taxon>
        <taxon>Pseudomonadaceae</taxon>
        <taxon>Pseudomonas</taxon>
    </lineage>
</organism>
<reference evidence="1" key="1">
    <citation type="submission" date="2019-09" db="EMBL/GenBank/DDBJ databases">
        <title>Whole genome sequence analysis of bacterial isolates in patients.</title>
        <authorList>
            <person name="Jeong K.C."/>
        </authorList>
    </citation>
    <scope>NUCLEOTIDE SEQUENCE</scope>
    <source>
        <strain evidence="1">KCJ3K105</strain>
    </source>
</reference>
<name>A0A643J6W2_PSEAI</name>
<gene>
    <name evidence="1" type="ORF">F7O97_00260</name>
</gene>
<comment type="caution">
    <text evidence="1">The sequence shown here is derived from an EMBL/GenBank/DDBJ whole genome shotgun (WGS) entry which is preliminary data.</text>
</comment>
<protein>
    <submittedName>
        <fullName evidence="1">Uncharacterized protein</fullName>
    </submittedName>
</protein>
<dbReference type="AlphaFoldDB" id="A0A643J6W2"/>
<proteinExistence type="predicted"/>